<organism evidence="1 2">
    <name type="scientific">Clostridium frigidicarnis</name>
    <dbReference type="NCBI Taxonomy" id="84698"/>
    <lineage>
        <taxon>Bacteria</taxon>
        <taxon>Bacillati</taxon>
        <taxon>Bacillota</taxon>
        <taxon>Clostridia</taxon>
        <taxon>Eubacteriales</taxon>
        <taxon>Clostridiaceae</taxon>
        <taxon>Clostridium</taxon>
    </lineage>
</organism>
<dbReference type="RefSeq" id="WP_090038107.1">
    <property type="nucleotide sequence ID" value="NZ_FOKI01000002.1"/>
</dbReference>
<evidence type="ECO:0000313" key="2">
    <source>
        <dbReference type="Proteomes" id="UP000198619"/>
    </source>
</evidence>
<dbReference type="AlphaFoldDB" id="A0A1I0VGL9"/>
<proteinExistence type="predicted"/>
<gene>
    <name evidence="1" type="ORF">SAMN04488528_100243</name>
</gene>
<sequence length="134" mass="15464">MGWKEKLSKHYTQSYLKKYGDRLAQVQGNVISVKVETKTTLWILHRITATIIVRPVGSKTITKCVYAKKKWFKKPPFIAVSQGNSVLIQGLKGKKGKEHRETIDIMNIRNLSTKKDLVPMDESQIKQVRTVQRR</sequence>
<evidence type="ECO:0000313" key="1">
    <source>
        <dbReference type="EMBL" id="SFA75163.1"/>
    </source>
</evidence>
<reference evidence="1 2" key="1">
    <citation type="submission" date="2016-10" db="EMBL/GenBank/DDBJ databases">
        <authorList>
            <person name="de Groot N.N."/>
        </authorList>
    </citation>
    <scope>NUCLEOTIDE SEQUENCE [LARGE SCALE GENOMIC DNA]</scope>
    <source>
        <strain evidence="1 2">DSM 12271</strain>
    </source>
</reference>
<dbReference type="OrthoDB" id="1904661at2"/>
<name>A0A1I0VGL9_9CLOT</name>
<dbReference type="Proteomes" id="UP000198619">
    <property type="component" value="Unassembled WGS sequence"/>
</dbReference>
<dbReference type="EMBL" id="FOKI01000002">
    <property type="protein sequence ID" value="SFA75163.1"/>
    <property type="molecule type" value="Genomic_DNA"/>
</dbReference>
<keyword evidence="2" id="KW-1185">Reference proteome</keyword>
<protein>
    <submittedName>
        <fullName evidence="1">Uncharacterized protein</fullName>
    </submittedName>
</protein>
<accession>A0A1I0VGL9</accession>